<evidence type="ECO:0000313" key="5">
    <source>
        <dbReference type="Proteomes" id="UP000244989"/>
    </source>
</evidence>
<dbReference type="Proteomes" id="UP000244989">
    <property type="component" value="Unassembled WGS sequence"/>
</dbReference>
<keyword evidence="5" id="KW-1185">Reference proteome</keyword>
<reference evidence="5" key="1">
    <citation type="submission" date="2018-04" db="EMBL/GenBank/DDBJ databases">
        <authorList>
            <person name="Liu S."/>
            <person name="Wang Z."/>
            <person name="Li J."/>
        </authorList>
    </citation>
    <scope>NUCLEOTIDE SEQUENCE [LARGE SCALE GENOMIC DNA]</scope>
    <source>
        <strain evidence="5">2189</strain>
    </source>
</reference>
<keyword evidence="2" id="KW-0560">Oxidoreductase</keyword>
<evidence type="ECO:0000256" key="1">
    <source>
        <dbReference type="ARBA" id="ARBA00006484"/>
    </source>
</evidence>
<proteinExistence type="inferred from homology"/>
<dbReference type="InterPro" id="IPR002347">
    <property type="entry name" value="SDR_fam"/>
</dbReference>
<dbReference type="OrthoDB" id="9775296at2"/>
<sequence length="246" mass="26269">MSAAGSSTESARRVAVITGASSGIGAAAAYALAQAGWDVVLGARRLERLQEVAEATGGRAIALDVTDQASVDNFASQIERADLLVNNAGGAKGLERFLDTDMEHWEWMYNTNVLGTVRMTKALLPKLRASGDGLIINIGSKAGLDPYENGSGYNAAKFGLKALTRVLRIEEIADGHPVRVTEIDPGRVATDFSLVRFDGDQKRADAVYADKLNLSAADIAEAIRWVASLPPHMNIDTMNIMPRDQA</sequence>
<dbReference type="EMBL" id="QEEZ01000015">
    <property type="protein sequence ID" value="PWC01255.1"/>
    <property type="molecule type" value="Genomic_DNA"/>
</dbReference>
<dbReference type="PRINTS" id="PR00080">
    <property type="entry name" value="SDRFAMILY"/>
</dbReference>
<dbReference type="Pfam" id="PF00106">
    <property type="entry name" value="adh_short"/>
    <property type="match status" value="1"/>
</dbReference>
<dbReference type="PANTHER" id="PTHR42901">
    <property type="entry name" value="ALCOHOL DEHYDROGENASE"/>
    <property type="match status" value="1"/>
</dbReference>
<dbReference type="PROSITE" id="PS00061">
    <property type="entry name" value="ADH_SHORT"/>
    <property type="match status" value="1"/>
</dbReference>
<dbReference type="PANTHER" id="PTHR42901:SF1">
    <property type="entry name" value="ALCOHOL DEHYDROGENASE"/>
    <property type="match status" value="1"/>
</dbReference>
<protein>
    <submittedName>
        <fullName evidence="4">SDR family NAD(P)-dependent oxidoreductase</fullName>
    </submittedName>
</protein>
<dbReference type="RefSeq" id="WP_108430636.1">
    <property type="nucleotide sequence ID" value="NZ_CP026947.1"/>
</dbReference>
<dbReference type="GO" id="GO:0016616">
    <property type="term" value="F:oxidoreductase activity, acting on the CH-OH group of donors, NAD or NADP as acceptor"/>
    <property type="evidence" value="ECO:0007669"/>
    <property type="project" value="UniProtKB-ARBA"/>
</dbReference>
<comment type="caution">
    <text evidence="4">The sequence shown here is derived from an EMBL/GenBank/DDBJ whole genome shotgun (WGS) entry which is preliminary data.</text>
</comment>
<dbReference type="InterPro" id="IPR020904">
    <property type="entry name" value="Sc_DH/Rdtase_CS"/>
</dbReference>
<dbReference type="KEGG" id="cyz:C3B44_00485"/>
<gene>
    <name evidence="4" type="ORF">DF222_08145</name>
</gene>
<accession>A0A2U1T5L5</accession>
<evidence type="ECO:0000256" key="3">
    <source>
        <dbReference type="RuleBase" id="RU000363"/>
    </source>
</evidence>
<dbReference type="SUPFAM" id="SSF51735">
    <property type="entry name" value="NAD(P)-binding Rossmann-fold domains"/>
    <property type="match status" value="1"/>
</dbReference>
<name>A0A2U1T5L5_9CORY</name>
<dbReference type="FunFam" id="3.40.50.720:FF:000047">
    <property type="entry name" value="NADP-dependent L-serine/L-allo-threonine dehydrogenase"/>
    <property type="match status" value="1"/>
</dbReference>
<dbReference type="InterPro" id="IPR036291">
    <property type="entry name" value="NAD(P)-bd_dom_sf"/>
</dbReference>
<evidence type="ECO:0000313" key="4">
    <source>
        <dbReference type="EMBL" id="PWC01255.1"/>
    </source>
</evidence>
<evidence type="ECO:0000256" key="2">
    <source>
        <dbReference type="ARBA" id="ARBA00023002"/>
    </source>
</evidence>
<dbReference type="AlphaFoldDB" id="A0A2U1T5L5"/>
<organism evidence="4 5">
    <name type="scientific">Corynebacterium yudongzhengii</name>
    <dbReference type="NCBI Taxonomy" id="2080740"/>
    <lineage>
        <taxon>Bacteria</taxon>
        <taxon>Bacillati</taxon>
        <taxon>Actinomycetota</taxon>
        <taxon>Actinomycetes</taxon>
        <taxon>Mycobacteriales</taxon>
        <taxon>Corynebacteriaceae</taxon>
        <taxon>Corynebacterium</taxon>
    </lineage>
</organism>
<dbReference type="PRINTS" id="PR00081">
    <property type="entry name" value="GDHRDH"/>
</dbReference>
<dbReference type="Gene3D" id="3.40.50.720">
    <property type="entry name" value="NAD(P)-binding Rossmann-like Domain"/>
    <property type="match status" value="1"/>
</dbReference>
<comment type="similarity">
    <text evidence="1 3">Belongs to the short-chain dehydrogenases/reductases (SDR) family.</text>
</comment>